<comment type="similarity">
    <text evidence="2">Belongs to the ATP12 family.</text>
</comment>
<dbReference type="InterPro" id="IPR042272">
    <property type="entry name" value="ATP12_ATP_synth-F1-assembly_N"/>
</dbReference>
<evidence type="ECO:0000256" key="3">
    <source>
        <dbReference type="ARBA" id="ARBA00022946"/>
    </source>
</evidence>
<evidence type="ECO:0000256" key="5">
    <source>
        <dbReference type="ARBA" id="ARBA00023186"/>
    </source>
</evidence>
<comment type="subcellular location">
    <subcellularLocation>
        <location evidence="1">Mitochondrion</location>
    </subcellularLocation>
</comment>
<dbReference type="Pfam" id="PF07542">
    <property type="entry name" value="ATP12"/>
    <property type="match status" value="1"/>
</dbReference>
<accession>A0AAD8EDX8</accession>
<dbReference type="AlphaFoldDB" id="A0AAD8EDX8"/>
<evidence type="ECO:0000256" key="4">
    <source>
        <dbReference type="ARBA" id="ARBA00023128"/>
    </source>
</evidence>
<dbReference type="PANTHER" id="PTHR21013:SF10">
    <property type="entry name" value="ATP SYNTHASE MITOCHONDRIAL F1 COMPLEX ASSEMBLY FACTOR 2"/>
    <property type="match status" value="1"/>
</dbReference>
<dbReference type="InterPro" id="IPR023335">
    <property type="entry name" value="ATP12_ortho_dom_sf"/>
</dbReference>
<dbReference type="Gene3D" id="1.10.3580.10">
    <property type="entry name" value="ATP12 ATPase"/>
    <property type="match status" value="1"/>
</dbReference>
<dbReference type="Gene3D" id="3.30.2180.10">
    <property type="entry name" value="ATP12-like"/>
    <property type="match status" value="1"/>
</dbReference>
<keyword evidence="7" id="KW-1185">Reference proteome</keyword>
<reference evidence="6" key="1">
    <citation type="journal article" date="2023" name="IScience">
        <title>Live-bearing cockroach genome reveals convergent evolutionary mechanisms linked to viviparity in insects and beyond.</title>
        <authorList>
            <person name="Fouks B."/>
            <person name="Harrison M.C."/>
            <person name="Mikhailova A.A."/>
            <person name="Marchal E."/>
            <person name="English S."/>
            <person name="Carruthers M."/>
            <person name="Jennings E.C."/>
            <person name="Chiamaka E.L."/>
            <person name="Frigard R.A."/>
            <person name="Pippel M."/>
            <person name="Attardo G.M."/>
            <person name="Benoit J.B."/>
            <person name="Bornberg-Bauer E."/>
            <person name="Tobe S.S."/>
        </authorList>
    </citation>
    <scope>NUCLEOTIDE SEQUENCE</scope>
    <source>
        <strain evidence="6">Stay&amp;Tobe</strain>
    </source>
</reference>
<keyword evidence="4" id="KW-0496">Mitochondrion</keyword>
<gene>
    <name evidence="6" type="ORF">L9F63_019854</name>
</gene>
<evidence type="ECO:0000256" key="2">
    <source>
        <dbReference type="ARBA" id="ARBA00008231"/>
    </source>
</evidence>
<reference evidence="6" key="2">
    <citation type="submission" date="2023-05" db="EMBL/GenBank/DDBJ databases">
        <authorList>
            <person name="Fouks B."/>
        </authorList>
    </citation>
    <scope>NUCLEOTIDE SEQUENCE</scope>
    <source>
        <strain evidence="6">Stay&amp;Tobe</strain>
        <tissue evidence="6">Testes</tissue>
    </source>
</reference>
<name>A0AAD8EDX8_DIPPU</name>
<dbReference type="GO" id="GO:0033615">
    <property type="term" value="P:mitochondrial proton-transporting ATP synthase complex assembly"/>
    <property type="evidence" value="ECO:0007669"/>
    <property type="project" value="TreeGrafter"/>
</dbReference>
<keyword evidence="5" id="KW-0143">Chaperone</keyword>
<keyword evidence="3" id="KW-0809">Transit peptide</keyword>
<proteinExistence type="inferred from homology"/>
<dbReference type="SUPFAM" id="SSF160909">
    <property type="entry name" value="ATP12-like"/>
    <property type="match status" value="1"/>
</dbReference>
<dbReference type="Proteomes" id="UP001233999">
    <property type="component" value="Unassembled WGS sequence"/>
</dbReference>
<evidence type="ECO:0000313" key="6">
    <source>
        <dbReference type="EMBL" id="KAJ9586496.1"/>
    </source>
</evidence>
<dbReference type="PANTHER" id="PTHR21013">
    <property type="entry name" value="ATP SYNTHASE MITOCHONDRIAL F1 COMPLEX ASSEMBLY FACTOR 2/ATP12 PROTEIN, MITOCHONDRIAL PRECURSOR"/>
    <property type="match status" value="1"/>
</dbReference>
<protein>
    <recommendedName>
        <fullName evidence="8">ATP synthase mitochondrial F1 complex assembly factor 2</fullName>
    </recommendedName>
</protein>
<sequence length="244" mass="28445">MLKRIVTFLEPHAISRLVFKQNRYFTPSIKCIRHYAAPKRFYRRTSILKSDGKYEITLDQRKLKTPKGNPFFVNSEPLALAVAAEWDAQKEKIQQSSMHLTALCSTAIDNPNKLTKYDLVQHIINFLDTDTVLFQSSETDELYDLQIQEWQPVLEWFCKRFDVKLEPVRDISGPVVSQETKDVITRHLLSYNFWAVHGFTFGVEALKSLILTLCCVERHISVEKAVLLSRLEEEFQVTRHEVQI</sequence>
<dbReference type="InterPro" id="IPR011419">
    <property type="entry name" value="ATP12_ATP_synth-F1-assembly"/>
</dbReference>
<comment type="caution">
    <text evidence="6">The sequence shown here is derived from an EMBL/GenBank/DDBJ whole genome shotgun (WGS) entry which is preliminary data.</text>
</comment>
<evidence type="ECO:0008006" key="8">
    <source>
        <dbReference type="Google" id="ProtNLM"/>
    </source>
</evidence>
<dbReference type="GO" id="GO:0005739">
    <property type="term" value="C:mitochondrion"/>
    <property type="evidence" value="ECO:0007669"/>
    <property type="project" value="UniProtKB-SubCell"/>
</dbReference>
<dbReference type="EMBL" id="JASPKZ010007151">
    <property type="protein sequence ID" value="KAJ9586496.1"/>
    <property type="molecule type" value="Genomic_DNA"/>
</dbReference>
<organism evidence="6 7">
    <name type="scientific">Diploptera punctata</name>
    <name type="common">Pacific beetle cockroach</name>
    <dbReference type="NCBI Taxonomy" id="6984"/>
    <lineage>
        <taxon>Eukaryota</taxon>
        <taxon>Metazoa</taxon>
        <taxon>Ecdysozoa</taxon>
        <taxon>Arthropoda</taxon>
        <taxon>Hexapoda</taxon>
        <taxon>Insecta</taxon>
        <taxon>Pterygota</taxon>
        <taxon>Neoptera</taxon>
        <taxon>Polyneoptera</taxon>
        <taxon>Dictyoptera</taxon>
        <taxon>Blattodea</taxon>
        <taxon>Blaberoidea</taxon>
        <taxon>Blaberidae</taxon>
        <taxon>Diplopterinae</taxon>
        <taxon>Diploptera</taxon>
    </lineage>
</organism>
<evidence type="ECO:0000313" key="7">
    <source>
        <dbReference type="Proteomes" id="UP001233999"/>
    </source>
</evidence>
<evidence type="ECO:0000256" key="1">
    <source>
        <dbReference type="ARBA" id="ARBA00004173"/>
    </source>
</evidence>